<keyword evidence="3" id="KW-1185">Reference proteome</keyword>
<reference evidence="2 4" key="2">
    <citation type="submission" date="2018-04" db="EMBL/GenBank/DDBJ databases">
        <title>Whole genome sequence comparison of clinical and drinking water Legionella pneumophila isolates.</title>
        <authorList>
            <person name="Garner E."/>
        </authorList>
    </citation>
    <scope>NUCLEOTIDE SEQUENCE [LARGE SCALE GENOMIC DNA]</scope>
    <source>
        <strain evidence="2 4">WH02</strain>
    </source>
</reference>
<dbReference type="EMBL" id="QCXM01000004">
    <property type="protein sequence ID" value="PUT48501.1"/>
    <property type="molecule type" value="Genomic_DNA"/>
</dbReference>
<evidence type="ECO:0000313" key="4">
    <source>
        <dbReference type="Proteomes" id="UP000306421"/>
    </source>
</evidence>
<gene>
    <name evidence="1" type="ORF">DB745_05950</name>
    <name evidence="2" type="ORF">DIZ81_07550</name>
</gene>
<dbReference type="Proteomes" id="UP000251035">
    <property type="component" value="Unassembled WGS sequence"/>
</dbReference>
<evidence type="ECO:0000313" key="2">
    <source>
        <dbReference type="EMBL" id="TID43326.1"/>
    </source>
</evidence>
<reference evidence="1 3" key="1">
    <citation type="submission" date="2018-04" db="EMBL/GenBank/DDBJ databases">
        <title>Whole genome sequence comparison of clinical and drinking water Legionella pneumophila isolates associated with the Flint Water Crisis.</title>
        <authorList>
            <person name="Garner E."/>
            <person name="Brown C."/>
            <person name="Schwake O."/>
            <person name="Coil D."/>
            <person name="Jospin G."/>
            <person name="Eisen J."/>
            <person name="Edwards M."/>
            <person name="Pruden A."/>
        </authorList>
    </citation>
    <scope>NUCLEOTIDE SEQUENCE [LARGE SCALE GENOMIC DNA]</scope>
    <source>
        <strain evidence="1 3">Genessee03</strain>
    </source>
</reference>
<dbReference type="EMBL" id="QFGG01000005">
    <property type="protein sequence ID" value="TID43326.1"/>
    <property type="molecule type" value="Genomic_DNA"/>
</dbReference>
<name>A0AB38N868_9GAMM</name>
<sequence>MIKAYIALFGKERAYRHAVPFDCPLQHALREGELVNDHFLPNSHILMVKRHKIVHNSTNDIRG</sequence>
<evidence type="ECO:0000313" key="1">
    <source>
        <dbReference type="EMBL" id="PUT48501.1"/>
    </source>
</evidence>
<protein>
    <submittedName>
        <fullName evidence="2">Uncharacterized protein</fullName>
    </submittedName>
</protein>
<dbReference type="Proteomes" id="UP000306421">
    <property type="component" value="Unassembled WGS sequence"/>
</dbReference>
<dbReference type="AlphaFoldDB" id="A0AB38N868"/>
<comment type="caution">
    <text evidence="2">The sequence shown here is derived from an EMBL/GenBank/DDBJ whole genome shotgun (WGS) entry which is preliminary data.</text>
</comment>
<organism evidence="2 4">
    <name type="scientific">Legionella taurinensis</name>
    <dbReference type="NCBI Taxonomy" id="70611"/>
    <lineage>
        <taxon>Bacteria</taxon>
        <taxon>Pseudomonadati</taxon>
        <taxon>Pseudomonadota</taxon>
        <taxon>Gammaproteobacteria</taxon>
        <taxon>Legionellales</taxon>
        <taxon>Legionellaceae</taxon>
        <taxon>Legionella</taxon>
    </lineage>
</organism>
<evidence type="ECO:0000313" key="3">
    <source>
        <dbReference type="Proteomes" id="UP000251035"/>
    </source>
</evidence>
<proteinExistence type="predicted"/>
<accession>A0AB38N868</accession>